<name>A0AAD7SU66_9TELE</name>
<gene>
    <name evidence="2" type="ORF">AAFF_G00247050</name>
</gene>
<feature type="region of interest" description="Disordered" evidence="1">
    <location>
        <begin position="67"/>
        <end position="86"/>
    </location>
</feature>
<protein>
    <submittedName>
        <fullName evidence="2">Uncharacterized protein</fullName>
    </submittedName>
</protein>
<proteinExistence type="predicted"/>
<feature type="region of interest" description="Disordered" evidence="1">
    <location>
        <begin position="304"/>
        <end position="350"/>
    </location>
</feature>
<feature type="region of interest" description="Disordered" evidence="1">
    <location>
        <begin position="439"/>
        <end position="460"/>
    </location>
</feature>
<dbReference type="AlphaFoldDB" id="A0AAD7SU66"/>
<organism evidence="2 3">
    <name type="scientific">Aldrovandia affinis</name>
    <dbReference type="NCBI Taxonomy" id="143900"/>
    <lineage>
        <taxon>Eukaryota</taxon>
        <taxon>Metazoa</taxon>
        <taxon>Chordata</taxon>
        <taxon>Craniata</taxon>
        <taxon>Vertebrata</taxon>
        <taxon>Euteleostomi</taxon>
        <taxon>Actinopterygii</taxon>
        <taxon>Neopterygii</taxon>
        <taxon>Teleostei</taxon>
        <taxon>Notacanthiformes</taxon>
        <taxon>Halosauridae</taxon>
        <taxon>Aldrovandia</taxon>
    </lineage>
</organism>
<keyword evidence="3" id="KW-1185">Reference proteome</keyword>
<feature type="compositionally biased region" description="Basic residues" evidence="1">
    <location>
        <begin position="451"/>
        <end position="460"/>
    </location>
</feature>
<dbReference type="EMBL" id="JAINUG010000033">
    <property type="protein sequence ID" value="KAJ8408887.1"/>
    <property type="molecule type" value="Genomic_DNA"/>
</dbReference>
<feature type="compositionally biased region" description="Low complexity" evidence="1">
    <location>
        <begin position="1"/>
        <end position="12"/>
    </location>
</feature>
<feature type="region of interest" description="Disordered" evidence="1">
    <location>
        <begin position="1"/>
        <end position="25"/>
    </location>
</feature>
<evidence type="ECO:0000313" key="2">
    <source>
        <dbReference type="EMBL" id="KAJ8408887.1"/>
    </source>
</evidence>
<evidence type="ECO:0000313" key="3">
    <source>
        <dbReference type="Proteomes" id="UP001221898"/>
    </source>
</evidence>
<evidence type="ECO:0000256" key="1">
    <source>
        <dbReference type="SAM" id="MobiDB-lite"/>
    </source>
</evidence>
<feature type="compositionally biased region" description="Polar residues" evidence="1">
    <location>
        <begin position="333"/>
        <end position="348"/>
    </location>
</feature>
<reference evidence="2" key="1">
    <citation type="journal article" date="2023" name="Science">
        <title>Genome structures resolve the early diversification of teleost fishes.</title>
        <authorList>
            <person name="Parey E."/>
            <person name="Louis A."/>
            <person name="Montfort J."/>
            <person name="Bouchez O."/>
            <person name="Roques C."/>
            <person name="Iampietro C."/>
            <person name="Lluch J."/>
            <person name="Castinel A."/>
            <person name="Donnadieu C."/>
            <person name="Desvignes T."/>
            <person name="Floi Bucao C."/>
            <person name="Jouanno E."/>
            <person name="Wen M."/>
            <person name="Mejri S."/>
            <person name="Dirks R."/>
            <person name="Jansen H."/>
            <person name="Henkel C."/>
            <person name="Chen W.J."/>
            <person name="Zahm M."/>
            <person name="Cabau C."/>
            <person name="Klopp C."/>
            <person name="Thompson A.W."/>
            <person name="Robinson-Rechavi M."/>
            <person name="Braasch I."/>
            <person name="Lecointre G."/>
            <person name="Bobe J."/>
            <person name="Postlethwait J.H."/>
            <person name="Berthelot C."/>
            <person name="Roest Crollius H."/>
            <person name="Guiguen Y."/>
        </authorList>
    </citation>
    <scope>NUCLEOTIDE SEQUENCE</scope>
    <source>
        <strain evidence="2">NC1722</strain>
    </source>
</reference>
<dbReference type="Proteomes" id="UP001221898">
    <property type="component" value="Unassembled WGS sequence"/>
</dbReference>
<comment type="caution">
    <text evidence="2">The sequence shown here is derived from an EMBL/GenBank/DDBJ whole genome shotgun (WGS) entry which is preliminary data.</text>
</comment>
<sequence length="536" mass="58672">MAAVAAEPGAAAVSTTVGDRTELESEAKLQTEATNECTSVMDLVHLHKDRDAAPECRLVNAEAQDRPELEAAVKASTEDEQIDAGYPEGGEKEVEITPKDHGWTDIQGECGSFKAEFSPVLLEAVNEISPYDSIARFQPAPTPSYTSKPSVVFLHSHHSPPALRMESGLAAPLLSSIEPMESKTQYATHHPDATEPTEIVCEVRALIKPLLVTEPEPESVDVDDDNDDDDDDAAASAEFETDSTEDAVLKCCETADHIPPLSVLENEKLGTADEKSNTRDLINIFPSNSFEPPVTAVDQVPEVLESEDLHAPRRMLNADSGETRSESKPSVPGTETTTQEPDSLSHLSPGSEVRVSLDHIIDDALVVSFQLGEKIFSGVLMDLSKRFGPYGIPVTVFPRREYRDRPESMQLKTEPLPLDVEKDEGGEGAPYPPPLFIRDTYSQSIPQPPPRKIKRPKRRLYREEPTSIMSAIRLRPRQVLCDKCKGAVATGDKREARRGPGSDFPAGRGEEAKRRRGRERSGRGQTAPARGKGPRH</sequence>
<accession>A0AAD7SU66</accession>
<feature type="region of interest" description="Disordered" evidence="1">
    <location>
        <begin position="487"/>
        <end position="536"/>
    </location>
</feature>
<feature type="compositionally biased region" description="Basic and acidic residues" evidence="1">
    <location>
        <begin position="487"/>
        <end position="500"/>
    </location>
</feature>
<feature type="region of interest" description="Disordered" evidence="1">
    <location>
        <begin position="212"/>
        <end position="246"/>
    </location>
</feature>
<feature type="compositionally biased region" description="Acidic residues" evidence="1">
    <location>
        <begin position="215"/>
        <end position="245"/>
    </location>
</feature>